<dbReference type="Pfam" id="PF13370">
    <property type="entry name" value="Fer4_13"/>
    <property type="match status" value="1"/>
</dbReference>
<dbReference type="KEGG" id="carl:PXC00_02220"/>
<organism evidence="8 9">
    <name type="scientific">Caproicibacterium argilliputei</name>
    <dbReference type="NCBI Taxonomy" id="3030016"/>
    <lineage>
        <taxon>Bacteria</taxon>
        <taxon>Bacillati</taxon>
        <taxon>Bacillota</taxon>
        <taxon>Clostridia</taxon>
        <taxon>Eubacteriales</taxon>
        <taxon>Oscillospiraceae</taxon>
        <taxon>Caproicibacterium</taxon>
    </lineage>
</organism>
<feature type="domain" description="4Fe-4S ferredoxin-type" evidence="7">
    <location>
        <begin position="1"/>
        <end position="29"/>
    </location>
</feature>
<proteinExistence type="predicted"/>
<keyword evidence="5 6" id="KW-0411">Iron-sulfur</keyword>
<evidence type="ECO:0000256" key="4">
    <source>
        <dbReference type="ARBA" id="ARBA00023004"/>
    </source>
</evidence>
<reference evidence="9" key="3">
    <citation type="submission" date="2024-06" db="EMBL/GenBank/DDBJ databases">
        <authorList>
            <person name="Zeng C."/>
        </authorList>
    </citation>
    <scope>NUCLEOTIDE SEQUENCE [LARGE SCALE GENOMIC DNA]</scope>
    <source>
        <strain evidence="9">ZCY20-5</strain>
    </source>
</reference>
<dbReference type="PROSITE" id="PS00198">
    <property type="entry name" value="4FE4S_FER_1"/>
    <property type="match status" value="1"/>
</dbReference>
<evidence type="ECO:0000313" key="9">
    <source>
        <dbReference type="Proteomes" id="UP001300604"/>
    </source>
</evidence>
<evidence type="ECO:0000259" key="7">
    <source>
        <dbReference type="PROSITE" id="PS51379"/>
    </source>
</evidence>
<accession>A0AA97D9G7</accession>
<keyword evidence="4 6" id="KW-0408">Iron</keyword>
<sequence length="62" mass="6555">MKAELDRSGCIGCSLCTQTCPKVFQMAEDGFAEVYREDVPEEVAAAAVEAQNGCPVSVITVS</sequence>
<dbReference type="Gene3D" id="3.30.70.20">
    <property type="match status" value="1"/>
</dbReference>
<dbReference type="SUPFAM" id="SSF54862">
    <property type="entry name" value="4Fe-4S ferredoxins"/>
    <property type="match status" value="1"/>
</dbReference>
<evidence type="ECO:0000256" key="3">
    <source>
        <dbReference type="ARBA" id="ARBA00022982"/>
    </source>
</evidence>
<dbReference type="PRINTS" id="PR00352">
    <property type="entry name" value="3FE4SFRDOXIN"/>
</dbReference>
<evidence type="ECO:0000256" key="2">
    <source>
        <dbReference type="ARBA" id="ARBA00022723"/>
    </source>
</evidence>
<dbReference type="RefSeq" id="WP_275846876.1">
    <property type="nucleotide sequence ID" value="NZ_CP135996.1"/>
</dbReference>
<dbReference type="PANTHER" id="PTHR36923">
    <property type="entry name" value="FERREDOXIN"/>
    <property type="match status" value="1"/>
</dbReference>
<dbReference type="GO" id="GO:0051536">
    <property type="term" value="F:iron-sulfur cluster binding"/>
    <property type="evidence" value="ECO:0007669"/>
    <property type="project" value="UniProtKB-KW"/>
</dbReference>
<dbReference type="PROSITE" id="PS51379">
    <property type="entry name" value="4FE4S_FER_2"/>
    <property type="match status" value="1"/>
</dbReference>
<dbReference type="PANTHER" id="PTHR36923:SF3">
    <property type="entry name" value="FERREDOXIN"/>
    <property type="match status" value="1"/>
</dbReference>
<keyword evidence="1 6" id="KW-0813">Transport</keyword>
<dbReference type="GO" id="GO:0009055">
    <property type="term" value="F:electron transfer activity"/>
    <property type="evidence" value="ECO:0007669"/>
    <property type="project" value="UniProtKB-UniRule"/>
</dbReference>
<dbReference type="InterPro" id="IPR051269">
    <property type="entry name" value="Fe-S_cluster_ET"/>
</dbReference>
<keyword evidence="2 6" id="KW-0479">Metal-binding</keyword>
<keyword evidence="3 6" id="KW-0249">Electron transport</keyword>
<keyword evidence="9" id="KW-1185">Reference proteome</keyword>
<dbReference type="Proteomes" id="UP001300604">
    <property type="component" value="Chromosome"/>
</dbReference>
<dbReference type="InterPro" id="IPR001080">
    <property type="entry name" value="3Fe4S_ferredoxin"/>
</dbReference>
<comment type="function">
    <text evidence="6">Ferredoxins are iron-sulfur proteins that transfer electrons in a wide variety of metabolic reactions.</text>
</comment>
<reference evidence="9" key="1">
    <citation type="submission" date="2024-06" db="EMBL/GenBank/DDBJ databases">
        <title>Caproicibacterium argilliputei sp. nov, a novel caproic acid producing anaerobic bacterium isolated from pit mud.</title>
        <authorList>
            <person name="Zeng C."/>
        </authorList>
    </citation>
    <scope>NUCLEOTIDE SEQUENCE [LARGE SCALE GENOMIC DNA]</scope>
    <source>
        <strain evidence="9">ZCY20-5</strain>
    </source>
</reference>
<gene>
    <name evidence="8" type="ORF">PXC00_02220</name>
</gene>
<dbReference type="AlphaFoldDB" id="A0AA97D9G7"/>
<evidence type="ECO:0000313" key="8">
    <source>
        <dbReference type="EMBL" id="WOC32711.1"/>
    </source>
</evidence>
<reference evidence="8 9" key="2">
    <citation type="submission" date="2024-06" db="EMBL/GenBank/DDBJ databases">
        <title>Caproicibacterium argilliputei sp. nov, a novel caproic acid producing anaerobic bacterium isolated from pit mud.</title>
        <authorList>
            <person name="Xia S."/>
        </authorList>
    </citation>
    <scope>NUCLEOTIDE SEQUENCE [LARGE SCALE GENOMIC DNA]</scope>
    <source>
        <strain evidence="8 9">ZCY20-5</strain>
    </source>
</reference>
<evidence type="ECO:0000256" key="5">
    <source>
        <dbReference type="ARBA" id="ARBA00023014"/>
    </source>
</evidence>
<dbReference type="EMBL" id="CP135996">
    <property type="protein sequence ID" value="WOC32711.1"/>
    <property type="molecule type" value="Genomic_DNA"/>
</dbReference>
<dbReference type="InterPro" id="IPR017900">
    <property type="entry name" value="4Fe4S_Fe_S_CS"/>
</dbReference>
<name>A0AA97D9G7_9FIRM</name>
<protein>
    <recommendedName>
        <fullName evidence="6">Ferredoxin</fullName>
    </recommendedName>
</protein>
<evidence type="ECO:0000256" key="6">
    <source>
        <dbReference type="RuleBase" id="RU368020"/>
    </source>
</evidence>
<dbReference type="GO" id="GO:0005506">
    <property type="term" value="F:iron ion binding"/>
    <property type="evidence" value="ECO:0007669"/>
    <property type="project" value="UniProtKB-UniRule"/>
</dbReference>
<dbReference type="InterPro" id="IPR017896">
    <property type="entry name" value="4Fe4S_Fe-S-bd"/>
</dbReference>
<evidence type="ECO:0000256" key="1">
    <source>
        <dbReference type="ARBA" id="ARBA00022448"/>
    </source>
</evidence>